<sequence length="260" mass="26522">MNKLLLNSLAGAAMVASSVASASMVTLWDYDVVTEWVTAGPDAPTFSAGGGSQTVSTSEISWGGVAASERSGLTIDPTVASGSVTTNGLGAQTAEITHTNNSISSSFATLESATLFSSLTLFAAEPNPPYDGSSETASFSSNFSIDFIETPNVAGDCIDGSATVCDDIFVLQAADLISMFSFNGYMYTVQIVAPGLGLLGADACAAAGVAAGCFGLTTQEGGDNNVQFAFNITAQEIPEPASIAVLSMGLLMLGARRFRK</sequence>
<dbReference type="NCBIfam" id="TIGR02595">
    <property type="entry name" value="PEP_CTERM"/>
    <property type="match status" value="1"/>
</dbReference>
<keyword evidence="3" id="KW-1185">Reference proteome</keyword>
<dbReference type="EMBL" id="CP013650">
    <property type="protein sequence ID" value="ALS99132.1"/>
    <property type="molecule type" value="Genomic_DNA"/>
</dbReference>
<reference evidence="2 3" key="1">
    <citation type="submission" date="2015-12" db="EMBL/GenBank/DDBJ databases">
        <title>Complete genome of Lacimicrobium alkaliphilum KCTC 32984.</title>
        <authorList>
            <person name="Kim S.-G."/>
            <person name="Lee Y.-J."/>
        </authorList>
    </citation>
    <scope>NUCLEOTIDE SEQUENCE [LARGE SCALE GENOMIC DNA]</scope>
    <source>
        <strain evidence="2 3">YelD216</strain>
    </source>
</reference>
<evidence type="ECO:0000256" key="1">
    <source>
        <dbReference type="SAM" id="SignalP"/>
    </source>
</evidence>
<keyword evidence="1" id="KW-0732">Signal</keyword>
<dbReference type="RefSeq" id="WP_062481060.1">
    <property type="nucleotide sequence ID" value="NZ_CP013650.1"/>
</dbReference>
<dbReference type="AlphaFoldDB" id="A0A0U2ZLC9"/>
<dbReference type="NCBIfam" id="NF038125">
    <property type="entry name" value="PEP_CTERM_THxN"/>
    <property type="match status" value="1"/>
</dbReference>
<dbReference type="InterPro" id="IPR013424">
    <property type="entry name" value="Ice-binding_C"/>
</dbReference>
<protein>
    <recommendedName>
        <fullName evidence="4">PEP-CTERM protein-sorting domain-containing protein</fullName>
    </recommendedName>
</protein>
<evidence type="ECO:0000313" key="3">
    <source>
        <dbReference type="Proteomes" id="UP000068447"/>
    </source>
</evidence>
<gene>
    <name evidence="2" type="ORF">AT746_13250</name>
</gene>
<evidence type="ECO:0008006" key="4">
    <source>
        <dbReference type="Google" id="ProtNLM"/>
    </source>
</evidence>
<feature type="signal peptide" evidence="1">
    <location>
        <begin position="1"/>
        <end position="22"/>
    </location>
</feature>
<proteinExistence type="predicted"/>
<dbReference type="KEGG" id="lal:AT746_13250"/>
<feature type="chain" id="PRO_5006835465" description="PEP-CTERM protein-sorting domain-containing protein" evidence="1">
    <location>
        <begin position="23"/>
        <end position="260"/>
    </location>
</feature>
<name>A0A0U2ZLC9_9ALTE</name>
<evidence type="ECO:0000313" key="2">
    <source>
        <dbReference type="EMBL" id="ALS99132.1"/>
    </source>
</evidence>
<accession>A0A0U2ZLC9</accession>
<dbReference type="OrthoDB" id="5787358at2"/>
<organism evidence="2 3">
    <name type="scientific">Lacimicrobium alkaliphilum</name>
    <dbReference type="NCBI Taxonomy" id="1526571"/>
    <lineage>
        <taxon>Bacteria</taxon>
        <taxon>Pseudomonadati</taxon>
        <taxon>Pseudomonadota</taxon>
        <taxon>Gammaproteobacteria</taxon>
        <taxon>Alteromonadales</taxon>
        <taxon>Alteromonadaceae</taxon>
        <taxon>Lacimicrobium</taxon>
    </lineage>
</organism>
<dbReference type="Proteomes" id="UP000068447">
    <property type="component" value="Chromosome"/>
</dbReference>